<dbReference type="PANTHER" id="PTHR40084:SF1">
    <property type="entry name" value="PHOSPHOTRANSFERASE"/>
    <property type="match status" value="1"/>
</dbReference>
<comment type="caution">
    <text evidence="1">The sequence shown here is derived from an EMBL/GenBank/DDBJ whole genome shotgun (WGS) entry which is preliminary data.</text>
</comment>
<evidence type="ECO:0000313" key="2">
    <source>
        <dbReference type="Proteomes" id="UP000321574"/>
    </source>
</evidence>
<dbReference type="EMBL" id="VDUW01000001">
    <property type="protein sequence ID" value="TXL67912.1"/>
    <property type="molecule type" value="Genomic_DNA"/>
</dbReference>
<dbReference type="InterPro" id="IPR010994">
    <property type="entry name" value="RuvA_2-like"/>
</dbReference>
<sequence>MNAYFADLHIHIGRDMYGHPVKITGSKKLTLTNILKESSRNKGIHIIGVIDTHAPNVQLEIKKLMDQGLAKELADGGIRFEDVTLILGSEIEVYDEFCQGPIHVLCFFPYLKEMEAFSKWLSTKMKNITLSSQRYYGTAKELQYKVKELSGIFIPAHVFTPFKSMYGKGVKQSLAEVLDPDLIDGIELGLSSDTWMADKIEELHNYTFLSNSDAHSLGKIAREYQQIYVKDPSFKELVWALHNINDRKWLKNFGMNPKLGKYYSTVCQECFQLHPPTAKQCKHCGSNKIIKGVFDRIQEVGQTDIEHPKRPPYLYQVPLEYLPSLGPKTYQKLLLAFGTEMNVIHHASYEELLEVVPERLTKMIMSMREGKLAIEAGGGGKYGRVSEGKTK</sequence>
<dbReference type="RefSeq" id="WP_147665649.1">
    <property type="nucleotide sequence ID" value="NZ_VDUW01000001.1"/>
</dbReference>
<name>A0A5C8P3H2_9BACI</name>
<reference evidence="1 2" key="1">
    <citation type="submission" date="2019-06" db="EMBL/GenBank/DDBJ databases">
        <title>Cerasibacillus sp. nov., isolated from maize field.</title>
        <authorList>
            <person name="Lin S.-Y."/>
            <person name="Tsai C.-F."/>
            <person name="Young C.-C."/>
        </authorList>
    </citation>
    <scope>NUCLEOTIDE SEQUENCE [LARGE SCALE GENOMIC DNA]</scope>
    <source>
        <strain evidence="1 2">CC-CFT480</strain>
    </source>
</reference>
<dbReference type="Proteomes" id="UP000321574">
    <property type="component" value="Unassembled WGS sequence"/>
</dbReference>
<dbReference type="Gene3D" id="3.20.20.140">
    <property type="entry name" value="Metal-dependent hydrolases"/>
    <property type="match status" value="1"/>
</dbReference>
<dbReference type="SUPFAM" id="SSF89550">
    <property type="entry name" value="PHP domain-like"/>
    <property type="match status" value="1"/>
</dbReference>
<gene>
    <name evidence="1" type="ORF">FHP05_02500</name>
</gene>
<accession>A0A5C8P3H2</accession>
<protein>
    <submittedName>
        <fullName evidence="1">TIGR00375 family protein</fullName>
    </submittedName>
</protein>
<dbReference type="CDD" id="cd19067">
    <property type="entry name" value="PfuEndoQ-like"/>
    <property type="match status" value="1"/>
</dbReference>
<evidence type="ECO:0000313" key="1">
    <source>
        <dbReference type="EMBL" id="TXL67912.1"/>
    </source>
</evidence>
<dbReference type="AlphaFoldDB" id="A0A5C8P3H2"/>
<dbReference type="SUPFAM" id="SSF47781">
    <property type="entry name" value="RuvA domain 2-like"/>
    <property type="match status" value="1"/>
</dbReference>
<proteinExistence type="predicted"/>
<dbReference type="InterPro" id="IPR016195">
    <property type="entry name" value="Pol/histidinol_Pase-like"/>
</dbReference>
<organism evidence="1 2">
    <name type="scientific">Cerasibacillus terrae</name>
    <dbReference type="NCBI Taxonomy" id="2498845"/>
    <lineage>
        <taxon>Bacteria</taxon>
        <taxon>Bacillati</taxon>
        <taxon>Bacillota</taxon>
        <taxon>Bacilli</taxon>
        <taxon>Bacillales</taxon>
        <taxon>Bacillaceae</taxon>
        <taxon>Cerasibacillus</taxon>
    </lineage>
</organism>
<dbReference type="OrthoDB" id="9810135at2"/>
<keyword evidence="2" id="KW-1185">Reference proteome</keyword>
<dbReference type="Gene3D" id="1.10.150.20">
    <property type="entry name" value="5' to 3' exonuclease, C-terminal subdomain"/>
    <property type="match status" value="1"/>
</dbReference>
<dbReference type="PANTHER" id="PTHR40084">
    <property type="entry name" value="PHOSPHOHYDROLASE, PHP FAMILY"/>
    <property type="match status" value="1"/>
</dbReference>